<protein>
    <submittedName>
        <fullName evidence="1">Uncharacterized protein</fullName>
    </submittedName>
</protein>
<gene>
    <name evidence="1" type="ORF">GNZ13_23105</name>
</gene>
<name>A0A972NT49_9BURK</name>
<dbReference type="AlphaFoldDB" id="A0A972NT49"/>
<proteinExistence type="predicted"/>
<comment type="caution">
    <text evidence="1">The sequence shown here is derived from an EMBL/GenBank/DDBJ whole genome shotgun (WGS) entry which is preliminary data.</text>
</comment>
<dbReference type="Proteomes" id="UP000655523">
    <property type="component" value="Unassembled WGS sequence"/>
</dbReference>
<evidence type="ECO:0000313" key="1">
    <source>
        <dbReference type="EMBL" id="NPT57377.1"/>
    </source>
</evidence>
<keyword evidence="2" id="KW-1185">Reference proteome</keyword>
<reference evidence="1 2" key="1">
    <citation type="submission" date="2019-11" db="EMBL/GenBank/DDBJ databases">
        <title>Metabolism of dissolved organic matter in forest soils.</title>
        <authorList>
            <person name="Cyle K.T."/>
            <person name="Wilhelm R.C."/>
            <person name="Martinez C.E."/>
        </authorList>
    </citation>
    <scope>NUCLEOTIDE SEQUENCE [LARGE SCALE GENOMIC DNA]</scope>
    <source>
        <strain evidence="1 2">5N</strain>
    </source>
</reference>
<sequence length="170" mass="18917">MRHVKRASAADFFASTVKPTVEEFFGDVRNVRRGRLAAIVLYHMADHAALEGYAGNDRKIMNERLEALRKELTDVCPDFSLIGDIADASKHARLSVPKKAPRQISTAEQLTRPPGMFEVPFGTAVFGEASWVMATFDDGRVRPLAGIVRSVMQMWENKLQPVDPKVPPNP</sequence>
<organism evidence="1 2">
    <name type="scientific">Paraburkholderia elongata</name>
    <dbReference type="NCBI Taxonomy" id="2675747"/>
    <lineage>
        <taxon>Bacteria</taxon>
        <taxon>Pseudomonadati</taxon>
        <taxon>Pseudomonadota</taxon>
        <taxon>Betaproteobacteria</taxon>
        <taxon>Burkholderiales</taxon>
        <taxon>Burkholderiaceae</taxon>
        <taxon>Paraburkholderia</taxon>
    </lineage>
</organism>
<accession>A0A972NT49</accession>
<dbReference type="RefSeq" id="WP_172168415.1">
    <property type="nucleotide sequence ID" value="NZ_WOEZ01000124.1"/>
</dbReference>
<dbReference type="EMBL" id="WOEZ01000124">
    <property type="protein sequence ID" value="NPT57377.1"/>
    <property type="molecule type" value="Genomic_DNA"/>
</dbReference>
<evidence type="ECO:0000313" key="2">
    <source>
        <dbReference type="Proteomes" id="UP000655523"/>
    </source>
</evidence>